<accession>A0A165C5M1</accession>
<evidence type="ECO:0000313" key="1">
    <source>
        <dbReference type="EMBL" id="KZT50273.1"/>
    </source>
</evidence>
<protein>
    <submittedName>
        <fullName evidence="1">Uncharacterized protein</fullName>
    </submittedName>
</protein>
<keyword evidence="2" id="KW-1185">Reference proteome</keyword>
<dbReference type="Proteomes" id="UP000076842">
    <property type="component" value="Unassembled WGS sequence"/>
</dbReference>
<name>A0A165C5M1_9BASI</name>
<dbReference type="InParanoid" id="A0A165C5M1"/>
<dbReference type="EMBL" id="KV424197">
    <property type="protein sequence ID" value="KZT50273.1"/>
    <property type="molecule type" value="Genomic_DNA"/>
</dbReference>
<evidence type="ECO:0000313" key="2">
    <source>
        <dbReference type="Proteomes" id="UP000076842"/>
    </source>
</evidence>
<sequence length="76" mass="8519">MDIQYLGSGKASKVAVYYITDYITKPSLKIHAGLSVLVYALGKNRQKFVQNLNTLDDVQSKSLLMKIVNSKLSRLE</sequence>
<proteinExistence type="predicted"/>
<reference evidence="1 2" key="1">
    <citation type="journal article" date="2016" name="Mol. Biol. Evol.">
        <title>Comparative Genomics of Early-Diverging Mushroom-Forming Fungi Provides Insights into the Origins of Lignocellulose Decay Capabilities.</title>
        <authorList>
            <person name="Nagy L.G."/>
            <person name="Riley R."/>
            <person name="Tritt A."/>
            <person name="Adam C."/>
            <person name="Daum C."/>
            <person name="Floudas D."/>
            <person name="Sun H."/>
            <person name="Yadav J.S."/>
            <person name="Pangilinan J."/>
            <person name="Larsson K.H."/>
            <person name="Matsuura K."/>
            <person name="Barry K."/>
            <person name="Labutti K."/>
            <person name="Kuo R."/>
            <person name="Ohm R.A."/>
            <person name="Bhattacharya S.S."/>
            <person name="Shirouzu T."/>
            <person name="Yoshinaga Y."/>
            <person name="Martin F.M."/>
            <person name="Grigoriev I.V."/>
            <person name="Hibbett D.S."/>
        </authorList>
    </citation>
    <scope>NUCLEOTIDE SEQUENCE [LARGE SCALE GENOMIC DNA]</scope>
    <source>
        <strain evidence="1 2">HHB12733</strain>
    </source>
</reference>
<dbReference type="AlphaFoldDB" id="A0A165C5M1"/>
<organism evidence="1 2">
    <name type="scientific">Calocera cornea HHB12733</name>
    <dbReference type="NCBI Taxonomy" id="1353952"/>
    <lineage>
        <taxon>Eukaryota</taxon>
        <taxon>Fungi</taxon>
        <taxon>Dikarya</taxon>
        <taxon>Basidiomycota</taxon>
        <taxon>Agaricomycotina</taxon>
        <taxon>Dacrymycetes</taxon>
        <taxon>Dacrymycetales</taxon>
        <taxon>Dacrymycetaceae</taxon>
        <taxon>Calocera</taxon>
    </lineage>
</organism>
<gene>
    <name evidence="1" type="ORF">CALCODRAFT_444849</name>
</gene>
<dbReference type="OrthoDB" id="3267861at2759"/>